<accession>A0ABR0ZVA8</accession>
<keyword evidence="2" id="KW-0812">Transmembrane</keyword>
<evidence type="ECO:0000256" key="2">
    <source>
        <dbReference type="SAM" id="Phobius"/>
    </source>
</evidence>
<gene>
    <name evidence="4" type="ORF">HHUSO_G7651</name>
</gene>
<sequence length="419" mass="47492">MIGTEFRMDYVACILLVIGLLLVAGTAVTIVFIVFKNKNKCFFKCTYLLKLWHKIKNVTERAGGRDKHCEPQSEKAAEPKAQQKRAHLDEKPAAFPQPNLKHLPMQPIERISALPCDEKGPLASLAKEQYHQKKKEIVGGAVTAMKPKKTNYLNSKQGTGKLNIQLFYNTDKQQLCVTIVQAKYLYIKMKHLDTADTYIKGTVLLKKPFKFKTSVKKKSNDPMFQEEFICSTSQSSLINTNLLLQVMSLTPHRQALGHCAVLLNTVGPQQQDLWLDLQQWQGTQASQGALCVGLCYNSGMHTMELKILEAKNIISANVFVKVQLFQQDVRLRKKKSRCVKSTIGFARWEDRLLFQLPSTDSLLPGVHFQLQLYSKDFVRDVCPSGELTLGWKSENVALEHWKNTVLNPGNTITMWHTLS</sequence>
<evidence type="ECO:0000256" key="1">
    <source>
        <dbReference type="SAM" id="MobiDB-lite"/>
    </source>
</evidence>
<keyword evidence="2" id="KW-0472">Membrane</keyword>
<dbReference type="InterPro" id="IPR030542">
    <property type="entry name" value="Tac2-N"/>
</dbReference>
<dbReference type="EMBL" id="JAHFZB010000006">
    <property type="protein sequence ID" value="KAK6488750.1"/>
    <property type="molecule type" value="Genomic_DNA"/>
</dbReference>
<dbReference type="PANTHER" id="PTHR46887:SF1">
    <property type="entry name" value="TANDEM C2 DOMAINS NUCLEAR PROTEIN"/>
    <property type="match status" value="1"/>
</dbReference>
<dbReference type="InterPro" id="IPR035892">
    <property type="entry name" value="C2_domain_sf"/>
</dbReference>
<feature type="region of interest" description="Disordered" evidence="1">
    <location>
        <begin position="62"/>
        <end position="88"/>
    </location>
</feature>
<dbReference type="Gene3D" id="2.60.40.150">
    <property type="entry name" value="C2 domain"/>
    <property type="match status" value="2"/>
</dbReference>
<evidence type="ECO:0000259" key="3">
    <source>
        <dbReference type="PROSITE" id="PS50004"/>
    </source>
</evidence>
<dbReference type="PANTHER" id="PTHR46887">
    <property type="entry name" value="TANDEM C2 DOMAINS NUCLEAR PROTEIN"/>
    <property type="match status" value="1"/>
</dbReference>
<name>A0ABR0ZVA8_HUSHU</name>
<dbReference type="PROSITE" id="PS50004">
    <property type="entry name" value="C2"/>
    <property type="match status" value="1"/>
</dbReference>
<proteinExistence type="predicted"/>
<feature type="compositionally biased region" description="Basic and acidic residues" evidence="1">
    <location>
        <begin position="62"/>
        <end position="78"/>
    </location>
</feature>
<evidence type="ECO:0000313" key="5">
    <source>
        <dbReference type="Proteomes" id="UP001369086"/>
    </source>
</evidence>
<dbReference type="SMART" id="SM00239">
    <property type="entry name" value="C2"/>
    <property type="match status" value="2"/>
</dbReference>
<protein>
    <submittedName>
        <fullName evidence="4">Tandem C2 domains nuclear protein-like</fullName>
    </submittedName>
</protein>
<keyword evidence="5" id="KW-1185">Reference proteome</keyword>
<dbReference type="Pfam" id="PF00168">
    <property type="entry name" value="C2"/>
    <property type="match status" value="2"/>
</dbReference>
<evidence type="ECO:0000313" key="4">
    <source>
        <dbReference type="EMBL" id="KAK6488750.1"/>
    </source>
</evidence>
<reference evidence="4 5" key="1">
    <citation type="submission" date="2021-05" db="EMBL/GenBank/DDBJ databases">
        <authorList>
            <person name="Zahm M."/>
            <person name="Klopp C."/>
            <person name="Cabau C."/>
            <person name="Kuhl H."/>
            <person name="Suciu R."/>
            <person name="Ciorpac M."/>
            <person name="Holostenco D."/>
            <person name="Gessner J."/>
            <person name="Wuertz S."/>
            <person name="Hohne C."/>
            <person name="Stock M."/>
            <person name="Gislard M."/>
            <person name="Lluch J."/>
            <person name="Milhes M."/>
            <person name="Lampietro C."/>
            <person name="Lopez Roques C."/>
            <person name="Donnadieu C."/>
            <person name="Du K."/>
            <person name="Schartl M."/>
            <person name="Guiguen Y."/>
        </authorList>
    </citation>
    <scope>NUCLEOTIDE SEQUENCE [LARGE SCALE GENOMIC DNA]</scope>
    <source>
        <strain evidence="4">Hh-F2</strain>
        <tissue evidence="4">Blood</tissue>
    </source>
</reference>
<organism evidence="4 5">
    <name type="scientific">Huso huso</name>
    <name type="common">Beluga</name>
    <name type="synonym">Acipenser huso</name>
    <dbReference type="NCBI Taxonomy" id="61971"/>
    <lineage>
        <taxon>Eukaryota</taxon>
        <taxon>Metazoa</taxon>
        <taxon>Chordata</taxon>
        <taxon>Craniata</taxon>
        <taxon>Vertebrata</taxon>
        <taxon>Euteleostomi</taxon>
        <taxon>Actinopterygii</taxon>
        <taxon>Chondrostei</taxon>
        <taxon>Acipenseriformes</taxon>
        <taxon>Acipenseridae</taxon>
        <taxon>Huso</taxon>
    </lineage>
</organism>
<feature type="transmembrane region" description="Helical" evidence="2">
    <location>
        <begin position="12"/>
        <end position="35"/>
    </location>
</feature>
<dbReference type="Proteomes" id="UP001369086">
    <property type="component" value="Unassembled WGS sequence"/>
</dbReference>
<dbReference type="InterPro" id="IPR000008">
    <property type="entry name" value="C2_dom"/>
</dbReference>
<comment type="caution">
    <text evidence="4">The sequence shown here is derived from an EMBL/GenBank/DDBJ whole genome shotgun (WGS) entry which is preliminary data.</text>
</comment>
<dbReference type="SUPFAM" id="SSF49562">
    <property type="entry name" value="C2 domain (Calcium/lipid-binding domain, CaLB)"/>
    <property type="match status" value="2"/>
</dbReference>
<keyword evidence="2" id="KW-1133">Transmembrane helix</keyword>
<feature type="domain" description="C2" evidence="3">
    <location>
        <begin position="158"/>
        <end position="275"/>
    </location>
</feature>